<dbReference type="GeneID" id="24439177"/>
<keyword evidence="2" id="KW-1185">Reference proteome</keyword>
<dbReference type="KEGG" id="tet:TTHERM_000475139"/>
<name>W7X3L8_TETTS</name>
<reference evidence="2" key="1">
    <citation type="journal article" date="2006" name="PLoS Biol.">
        <title>Macronuclear genome sequence of the ciliate Tetrahymena thermophila, a model eukaryote.</title>
        <authorList>
            <person name="Eisen J.A."/>
            <person name="Coyne R.S."/>
            <person name="Wu M."/>
            <person name="Wu D."/>
            <person name="Thiagarajan M."/>
            <person name="Wortman J.R."/>
            <person name="Badger J.H."/>
            <person name="Ren Q."/>
            <person name="Amedeo P."/>
            <person name="Jones K.M."/>
            <person name="Tallon L.J."/>
            <person name="Delcher A.L."/>
            <person name="Salzberg S.L."/>
            <person name="Silva J.C."/>
            <person name="Haas B.J."/>
            <person name="Majoros W.H."/>
            <person name="Farzad M."/>
            <person name="Carlton J.M."/>
            <person name="Smith R.K. Jr."/>
            <person name="Garg J."/>
            <person name="Pearlman R.E."/>
            <person name="Karrer K.M."/>
            <person name="Sun L."/>
            <person name="Manning G."/>
            <person name="Elde N.C."/>
            <person name="Turkewitz A.P."/>
            <person name="Asai D.J."/>
            <person name="Wilkes D.E."/>
            <person name="Wang Y."/>
            <person name="Cai H."/>
            <person name="Collins K."/>
            <person name="Stewart B.A."/>
            <person name="Lee S.R."/>
            <person name="Wilamowska K."/>
            <person name="Weinberg Z."/>
            <person name="Ruzzo W.L."/>
            <person name="Wloga D."/>
            <person name="Gaertig J."/>
            <person name="Frankel J."/>
            <person name="Tsao C.-C."/>
            <person name="Gorovsky M.A."/>
            <person name="Keeling P.J."/>
            <person name="Waller R.F."/>
            <person name="Patron N.J."/>
            <person name="Cherry J.M."/>
            <person name="Stover N.A."/>
            <person name="Krieger C.J."/>
            <person name="del Toro C."/>
            <person name="Ryder H.F."/>
            <person name="Williamson S.C."/>
            <person name="Barbeau R.A."/>
            <person name="Hamilton E.P."/>
            <person name="Orias E."/>
        </authorList>
    </citation>
    <scope>NUCLEOTIDE SEQUENCE [LARGE SCALE GENOMIC DNA]</scope>
    <source>
        <strain evidence="2">SB210</strain>
    </source>
</reference>
<gene>
    <name evidence="1" type="ORF">TTHERM_000475139</name>
</gene>
<dbReference type="Proteomes" id="UP000009168">
    <property type="component" value="Unassembled WGS sequence"/>
</dbReference>
<organism evidence="1 2">
    <name type="scientific">Tetrahymena thermophila (strain SB210)</name>
    <dbReference type="NCBI Taxonomy" id="312017"/>
    <lineage>
        <taxon>Eukaryota</taxon>
        <taxon>Sar</taxon>
        <taxon>Alveolata</taxon>
        <taxon>Ciliophora</taxon>
        <taxon>Intramacronucleata</taxon>
        <taxon>Oligohymenophorea</taxon>
        <taxon>Hymenostomatida</taxon>
        <taxon>Tetrahymenina</taxon>
        <taxon>Tetrahymenidae</taxon>
        <taxon>Tetrahymena</taxon>
    </lineage>
</organism>
<evidence type="ECO:0000313" key="1">
    <source>
        <dbReference type="EMBL" id="EWS72052.1"/>
    </source>
</evidence>
<accession>W7X3L8</accession>
<dbReference type="InParanoid" id="W7X3L8"/>
<protein>
    <submittedName>
        <fullName evidence="1">Uncharacterized protein</fullName>
    </submittedName>
</protein>
<sequence>MNFLHVEKIGNSICQNPKKDTLIKTKNLIILKQTQNNNKQQISEIQIICQFILRLKIYKQSKISFFHLLFRLYIFDKQRISTKQRYNNFSIQKLLQKHISTFNYSDFYVRKQISLDQRKNKYLQVDFLQGKSQESFQKNLLKCKSFELERTKKKQKQFRSNTLVTNKKKIVFVHEFQNLLNLLQSNIKNNIIARLISSIKKI</sequence>
<dbReference type="EMBL" id="GG662472">
    <property type="protein sequence ID" value="EWS72052.1"/>
    <property type="molecule type" value="Genomic_DNA"/>
</dbReference>
<dbReference type="AlphaFoldDB" id="W7X3L8"/>
<evidence type="ECO:0000313" key="2">
    <source>
        <dbReference type="Proteomes" id="UP000009168"/>
    </source>
</evidence>
<proteinExistence type="predicted"/>
<dbReference type="RefSeq" id="XP_012655427.1">
    <property type="nucleotide sequence ID" value="XM_012799973.1"/>
</dbReference>